<evidence type="ECO:0000259" key="10">
    <source>
        <dbReference type="PROSITE" id="PS50263"/>
    </source>
</evidence>
<keyword evidence="3 8" id="KW-0808">Transferase</keyword>
<dbReference type="EC" id="2.3.1.269" evidence="8"/>
<feature type="transmembrane region" description="Helical" evidence="8">
    <location>
        <begin position="157"/>
        <end position="178"/>
    </location>
</feature>
<keyword evidence="6 8" id="KW-0472">Membrane</keyword>
<comment type="catalytic activity">
    <reaction evidence="8">
        <text>N-terminal S-1,2-diacyl-sn-glyceryl-L-cysteinyl-[lipoprotein] + a glycerophospholipid = N-acyl-S-1,2-diacyl-sn-glyceryl-L-cysteinyl-[lipoprotein] + a 2-acyl-sn-glycero-3-phospholipid + H(+)</text>
        <dbReference type="Rhea" id="RHEA:48228"/>
        <dbReference type="Rhea" id="RHEA-COMP:14681"/>
        <dbReference type="Rhea" id="RHEA-COMP:14684"/>
        <dbReference type="ChEBI" id="CHEBI:15378"/>
        <dbReference type="ChEBI" id="CHEBI:136912"/>
        <dbReference type="ChEBI" id="CHEBI:140656"/>
        <dbReference type="ChEBI" id="CHEBI:140657"/>
        <dbReference type="ChEBI" id="CHEBI:140660"/>
        <dbReference type="EC" id="2.3.1.269"/>
    </reaction>
</comment>
<gene>
    <name evidence="8 11" type="primary">lnt</name>
    <name evidence="11" type="ORF">JW613_17280</name>
</gene>
<evidence type="ECO:0000256" key="3">
    <source>
        <dbReference type="ARBA" id="ARBA00022679"/>
    </source>
</evidence>
<keyword evidence="5 8" id="KW-1133">Transmembrane helix</keyword>
<feature type="transmembrane region" description="Helical" evidence="8">
    <location>
        <begin position="91"/>
        <end position="119"/>
    </location>
</feature>
<comment type="function">
    <text evidence="8">Catalyzes the phospholipid dependent N-acylation of the N-terminal cysteine of apolipoprotein, the last step in lipoprotein maturation.</text>
</comment>
<sequence>MASGPDTTSASAPDGSRARKAAPAARRSAPGEPARESRAGTASSADTSSSADPSSNVTSDAGQPTDKGAGRPGRMRRLAALARREARRTGLAALSGVVLAFAFPPYGIWPLSLVAVAALSLLTRGRTIRQGAWLGLAFGWPFFVVLLKWLHVVGWDATIGLAFLQGLFVLGLGAGLAVTSRLPAWPLWGACLWVTEEFLRDRLPFGGFSWGRLAFANTSSPYTPLAALGGAPLVTFAVALSGTLLAAAALTGWRLRSRPARTTRAWATGLGALGLAGAITVAGFAVPVPTKAADTVRIAVVQGNVQQPGMHFLGRPMQILNNHVEATLDLAERIKQGKEPKPDLVIWPENSSDLDPYKWPEAGDRIDEAVKAVGVPVLVGALVDHPTKEGYVENQGIVWDPKKGPGASYTKQHPVPFGEYVPFRDQLSKVITRLQQVPRDFYPGDHTGVLQTGPARLGDVICFEVAYDEIPRDTVKDGARALVVQTNNATYGRTGQPEQQLAMSQLRAVEHGRAVVTAATSGISAIVSPDGTVQQRTEEFTQDVLTGDLPLRDEITLADHVGAVPEWVIAIVGVLACAGALLLGRRTRGGRTQARTATETPDAAGHQDGTDEQDRQAQPEGQHQ</sequence>
<evidence type="ECO:0000256" key="9">
    <source>
        <dbReference type="SAM" id="MobiDB-lite"/>
    </source>
</evidence>
<accession>A0ABS3XXK8</accession>
<feature type="transmembrane region" description="Helical" evidence="8">
    <location>
        <begin position="225"/>
        <end position="253"/>
    </location>
</feature>
<feature type="compositionally biased region" description="Low complexity" evidence="9">
    <location>
        <begin position="587"/>
        <end position="600"/>
    </location>
</feature>
<organism evidence="11 12">
    <name type="scientific">Streptomyces smyrnaeus</name>
    <dbReference type="NCBI Taxonomy" id="1387713"/>
    <lineage>
        <taxon>Bacteria</taxon>
        <taxon>Bacillati</taxon>
        <taxon>Actinomycetota</taxon>
        <taxon>Actinomycetes</taxon>
        <taxon>Kitasatosporales</taxon>
        <taxon>Streptomycetaceae</taxon>
        <taxon>Streptomyces</taxon>
    </lineage>
</organism>
<keyword evidence="4 8" id="KW-0812">Transmembrane</keyword>
<proteinExistence type="inferred from homology"/>
<keyword evidence="12" id="KW-1185">Reference proteome</keyword>
<dbReference type="EMBL" id="JAFFZM010000009">
    <property type="protein sequence ID" value="MBO8200035.1"/>
    <property type="molecule type" value="Genomic_DNA"/>
</dbReference>
<dbReference type="SUPFAM" id="SSF56317">
    <property type="entry name" value="Carbon-nitrogen hydrolase"/>
    <property type="match status" value="1"/>
</dbReference>
<dbReference type="Proteomes" id="UP000721954">
    <property type="component" value="Unassembled WGS sequence"/>
</dbReference>
<feature type="transmembrane region" description="Helical" evidence="8">
    <location>
        <begin position="567"/>
        <end position="584"/>
    </location>
</feature>
<comment type="caution">
    <text evidence="11">The sequence shown here is derived from an EMBL/GenBank/DDBJ whole genome shotgun (WGS) entry which is preliminary data.</text>
</comment>
<evidence type="ECO:0000256" key="1">
    <source>
        <dbReference type="ARBA" id="ARBA00004651"/>
    </source>
</evidence>
<evidence type="ECO:0000256" key="8">
    <source>
        <dbReference type="HAMAP-Rule" id="MF_01148"/>
    </source>
</evidence>
<evidence type="ECO:0000313" key="11">
    <source>
        <dbReference type="EMBL" id="MBO8200035.1"/>
    </source>
</evidence>
<dbReference type="InterPro" id="IPR003010">
    <property type="entry name" value="C-N_Hydrolase"/>
</dbReference>
<feature type="compositionally biased region" description="Polar residues" evidence="9">
    <location>
        <begin position="1"/>
        <end position="11"/>
    </location>
</feature>
<feature type="compositionally biased region" description="Basic and acidic residues" evidence="9">
    <location>
        <begin position="608"/>
        <end position="624"/>
    </location>
</feature>
<dbReference type="PANTHER" id="PTHR38686">
    <property type="entry name" value="APOLIPOPROTEIN N-ACYLTRANSFERASE"/>
    <property type="match status" value="1"/>
</dbReference>
<comment type="pathway">
    <text evidence="8">Protein modification; lipoprotein biosynthesis (N-acyl transfer).</text>
</comment>
<feature type="transmembrane region" description="Helical" evidence="8">
    <location>
        <begin position="265"/>
        <end position="286"/>
    </location>
</feature>
<dbReference type="Pfam" id="PF20154">
    <property type="entry name" value="LNT_N"/>
    <property type="match status" value="1"/>
</dbReference>
<dbReference type="PANTHER" id="PTHR38686:SF1">
    <property type="entry name" value="APOLIPOPROTEIN N-ACYLTRANSFERASE"/>
    <property type="match status" value="1"/>
</dbReference>
<evidence type="ECO:0000256" key="4">
    <source>
        <dbReference type="ARBA" id="ARBA00022692"/>
    </source>
</evidence>
<feature type="region of interest" description="Disordered" evidence="9">
    <location>
        <begin position="1"/>
        <end position="74"/>
    </location>
</feature>
<feature type="transmembrane region" description="Helical" evidence="8">
    <location>
        <begin position="131"/>
        <end position="150"/>
    </location>
</feature>
<dbReference type="GeneID" id="96260364"/>
<name>A0ABS3XXK8_9ACTN</name>
<dbReference type="RefSeq" id="WP_209211702.1">
    <property type="nucleotide sequence ID" value="NZ_JAFFZM010000009.1"/>
</dbReference>
<dbReference type="InterPro" id="IPR004563">
    <property type="entry name" value="Apolipo_AcylTrfase"/>
</dbReference>
<evidence type="ECO:0000313" key="12">
    <source>
        <dbReference type="Proteomes" id="UP000721954"/>
    </source>
</evidence>
<dbReference type="NCBIfam" id="TIGR00546">
    <property type="entry name" value="lnt"/>
    <property type="match status" value="1"/>
</dbReference>
<dbReference type="InterPro" id="IPR036526">
    <property type="entry name" value="C-N_Hydrolase_sf"/>
</dbReference>
<protein>
    <recommendedName>
        <fullName evidence="8">Apolipoprotein N-acyltransferase</fullName>
        <shortName evidence="8">ALP N-acyltransferase</shortName>
        <ecNumber evidence="8">2.3.1.269</ecNumber>
    </recommendedName>
</protein>
<comment type="similarity">
    <text evidence="8">Belongs to the CN hydrolase family. Apolipoprotein N-acyltransferase subfamily.</text>
</comment>
<keyword evidence="2 8" id="KW-1003">Cell membrane</keyword>
<dbReference type="InterPro" id="IPR045378">
    <property type="entry name" value="LNT_N"/>
</dbReference>
<evidence type="ECO:0000256" key="7">
    <source>
        <dbReference type="ARBA" id="ARBA00023315"/>
    </source>
</evidence>
<dbReference type="Pfam" id="PF00795">
    <property type="entry name" value="CN_hydrolase"/>
    <property type="match status" value="1"/>
</dbReference>
<feature type="compositionally biased region" description="Low complexity" evidence="9">
    <location>
        <begin position="21"/>
        <end position="32"/>
    </location>
</feature>
<evidence type="ECO:0000256" key="5">
    <source>
        <dbReference type="ARBA" id="ARBA00022989"/>
    </source>
</evidence>
<feature type="region of interest" description="Disordered" evidence="9">
    <location>
        <begin position="587"/>
        <end position="624"/>
    </location>
</feature>
<evidence type="ECO:0000256" key="6">
    <source>
        <dbReference type="ARBA" id="ARBA00023136"/>
    </source>
</evidence>
<dbReference type="CDD" id="cd07571">
    <property type="entry name" value="ALP_N-acyl_transferase"/>
    <property type="match status" value="1"/>
</dbReference>
<dbReference type="HAMAP" id="MF_01148">
    <property type="entry name" value="Lnt"/>
    <property type="match status" value="1"/>
</dbReference>
<keyword evidence="7 8" id="KW-0012">Acyltransferase</keyword>
<evidence type="ECO:0000256" key="2">
    <source>
        <dbReference type="ARBA" id="ARBA00022475"/>
    </source>
</evidence>
<dbReference type="Gene3D" id="3.60.110.10">
    <property type="entry name" value="Carbon-nitrogen hydrolase"/>
    <property type="match status" value="1"/>
</dbReference>
<feature type="compositionally biased region" description="Low complexity" evidence="9">
    <location>
        <begin position="41"/>
        <end position="60"/>
    </location>
</feature>
<comment type="subcellular location">
    <subcellularLocation>
        <location evidence="1 8">Cell membrane</location>
        <topology evidence="1 8">Multi-pass membrane protein</topology>
    </subcellularLocation>
</comment>
<dbReference type="PROSITE" id="PS50263">
    <property type="entry name" value="CN_HYDROLASE"/>
    <property type="match status" value="1"/>
</dbReference>
<feature type="domain" description="CN hydrolase" evidence="10">
    <location>
        <begin position="296"/>
        <end position="551"/>
    </location>
</feature>
<reference evidence="11 12" key="1">
    <citation type="submission" date="2021-02" db="EMBL/GenBank/DDBJ databases">
        <title>Streptomyces spirodelae sp. nov., isolated from duckweed.</title>
        <authorList>
            <person name="Saimee Y."/>
            <person name="Duangmal K."/>
        </authorList>
    </citation>
    <scope>NUCLEOTIDE SEQUENCE [LARGE SCALE GENOMIC DNA]</scope>
    <source>
        <strain evidence="11 12">DSM 42105</strain>
    </source>
</reference>